<feature type="transmembrane region" description="Helical" evidence="1">
    <location>
        <begin position="96"/>
        <end position="123"/>
    </location>
</feature>
<evidence type="ECO:0008006" key="4">
    <source>
        <dbReference type="Google" id="ProtNLM"/>
    </source>
</evidence>
<keyword evidence="1" id="KW-0472">Membrane</keyword>
<gene>
    <name evidence="2" type="ORF">WMO66_13255</name>
</gene>
<dbReference type="Proteomes" id="UP001491552">
    <property type="component" value="Unassembled WGS sequence"/>
</dbReference>
<keyword evidence="3" id="KW-1185">Reference proteome</keyword>
<proteinExistence type="predicted"/>
<protein>
    <recommendedName>
        <fullName evidence="4">ABC transporter permease</fullName>
    </recommendedName>
</protein>
<accession>A0ABV1G9U2</accession>
<evidence type="ECO:0000256" key="1">
    <source>
        <dbReference type="SAM" id="Phobius"/>
    </source>
</evidence>
<evidence type="ECO:0000313" key="3">
    <source>
        <dbReference type="Proteomes" id="UP001491552"/>
    </source>
</evidence>
<sequence>MLSKLLKYDLRTNLKIFLFIWPAILVFGLLERVALMAELPVKISAIFVNLTTVLFVLAVIAACVFALVISVIRFYSGLLRDEGYLMFTLPVRPWQLVLSKLLTAFLTLIVTGLVSFVSVGILFGGIRGLLPSIRTSLEQSFGGIINGWGIALLVLLVMVQVAVSVLQIYLSCSIGHLFRRKRILFAVLFYYAINVVLETVAVTSIIVLSNFEPFCRFLVQLYAGMSAPGMFNLFIGVMLALLAVLGIVYFFVTERILRRHLNLE</sequence>
<feature type="transmembrane region" description="Helical" evidence="1">
    <location>
        <begin position="229"/>
        <end position="252"/>
    </location>
</feature>
<comment type="caution">
    <text evidence="2">The sequence shown here is derived from an EMBL/GenBank/DDBJ whole genome shotgun (WGS) entry which is preliminary data.</text>
</comment>
<evidence type="ECO:0000313" key="2">
    <source>
        <dbReference type="EMBL" id="MEQ2512197.1"/>
    </source>
</evidence>
<dbReference type="RefSeq" id="WP_349136882.1">
    <property type="nucleotide sequence ID" value="NZ_JBBMFF010000263.1"/>
</dbReference>
<feature type="transmembrane region" description="Helical" evidence="1">
    <location>
        <begin position="143"/>
        <end position="171"/>
    </location>
</feature>
<name>A0ABV1G9U2_9FIRM</name>
<feature type="transmembrane region" description="Helical" evidence="1">
    <location>
        <begin position="183"/>
        <end position="209"/>
    </location>
</feature>
<feature type="transmembrane region" description="Helical" evidence="1">
    <location>
        <begin position="12"/>
        <end position="30"/>
    </location>
</feature>
<dbReference type="EMBL" id="JBBMFF010000263">
    <property type="protein sequence ID" value="MEQ2512197.1"/>
    <property type="molecule type" value="Genomic_DNA"/>
</dbReference>
<organism evidence="2 3">
    <name type="scientific">Faecousia intestinalis</name>
    <dbReference type="NCBI Taxonomy" id="3133167"/>
    <lineage>
        <taxon>Bacteria</taxon>
        <taxon>Bacillati</taxon>
        <taxon>Bacillota</taxon>
        <taxon>Clostridia</taxon>
        <taxon>Eubacteriales</taxon>
        <taxon>Oscillospiraceae</taxon>
        <taxon>Faecousia</taxon>
    </lineage>
</organism>
<feature type="transmembrane region" description="Helical" evidence="1">
    <location>
        <begin position="50"/>
        <end position="75"/>
    </location>
</feature>
<reference evidence="2 3" key="1">
    <citation type="submission" date="2024-03" db="EMBL/GenBank/DDBJ databases">
        <title>Human intestinal bacterial collection.</title>
        <authorList>
            <person name="Pauvert C."/>
            <person name="Hitch T.C.A."/>
            <person name="Clavel T."/>
        </authorList>
    </citation>
    <scope>NUCLEOTIDE SEQUENCE [LARGE SCALE GENOMIC DNA]</scope>
    <source>
        <strain evidence="2 3">CLA-AA-H192</strain>
    </source>
</reference>
<keyword evidence="1" id="KW-0812">Transmembrane</keyword>
<keyword evidence="1" id="KW-1133">Transmembrane helix</keyword>